<dbReference type="InterPro" id="IPR005467">
    <property type="entry name" value="His_kinase_dom"/>
</dbReference>
<dbReference type="InterPro" id="IPR003594">
    <property type="entry name" value="HATPase_dom"/>
</dbReference>
<keyword evidence="3" id="KW-0597">Phosphoprotein</keyword>
<evidence type="ECO:0000256" key="1">
    <source>
        <dbReference type="ARBA" id="ARBA00000085"/>
    </source>
</evidence>
<keyword evidence="9" id="KW-1133">Transmembrane helix</keyword>
<keyword evidence="7 9" id="KW-0472">Membrane</keyword>
<gene>
    <name evidence="11" type="ORF">UFOPK3482_00718</name>
</gene>
<dbReference type="PANTHER" id="PTHR43711">
    <property type="entry name" value="TWO-COMPONENT HISTIDINE KINASE"/>
    <property type="match status" value="1"/>
</dbReference>
<proteinExistence type="predicted"/>
<dbReference type="AlphaFoldDB" id="A0A6J7EUI8"/>
<dbReference type="FunFam" id="3.30.565.10:FF:000006">
    <property type="entry name" value="Sensor histidine kinase WalK"/>
    <property type="match status" value="1"/>
</dbReference>
<keyword evidence="4" id="KW-0808">Transferase</keyword>
<reference evidence="11" key="1">
    <citation type="submission" date="2020-05" db="EMBL/GenBank/DDBJ databases">
        <authorList>
            <person name="Chiriac C."/>
            <person name="Salcher M."/>
            <person name="Ghai R."/>
            <person name="Kavagutti S V."/>
        </authorList>
    </citation>
    <scope>NUCLEOTIDE SEQUENCE</scope>
</reference>
<keyword evidence="6" id="KW-0902">Two-component regulatory system</keyword>
<feature type="transmembrane region" description="Helical" evidence="9">
    <location>
        <begin position="190"/>
        <end position="209"/>
    </location>
</feature>
<dbReference type="Gene3D" id="1.10.287.130">
    <property type="match status" value="1"/>
</dbReference>
<sequence>MNNLIREGAVPESLVKFQVTRIQYLLAIIALIAIIATGLLSIFEYNGADERSKVLSNIETPAASIIFTQRETLVYSTRLALWSNGGSTRRTVQVARNLLAQRLAVIDSSGQSMGSRANKAYWSALKASDAIVSAAPMGILPESMHEQINVQLVPVIEAIVAQARQLVVSYQRSVDQEMLDIAKGIARRDALNLLLFYIFIVTGGLFLLLNVRTNFKNYRLVRATIAEEQVRLEETMQNLTAAESRVTQLQDLDAAKNALISNVNHELRTPLTSIMGYIELIQRDALISKSPTLERYLEILQRNSKILLNLVESILSLSKFDSAIGRLPTEKVSLNEIIDNAIFTLTPAVNKADIEIVVKSTSEVSVMGDYGQLSQVFINLITNAVKFSDPGSTIEIEIAHGKNAVVLIRDSGIGIPEGDMPHLFTRFFRASNVPTSQYQGTGLGLAIVDQVISHHNGNIRVESQLGQGSCFTVEIPIYEGPNRGDSDE</sequence>
<dbReference type="InterPro" id="IPR036097">
    <property type="entry name" value="HisK_dim/P_sf"/>
</dbReference>
<keyword evidence="5" id="KW-0418">Kinase</keyword>
<evidence type="ECO:0000256" key="2">
    <source>
        <dbReference type="ARBA" id="ARBA00012438"/>
    </source>
</evidence>
<evidence type="ECO:0000256" key="7">
    <source>
        <dbReference type="ARBA" id="ARBA00023136"/>
    </source>
</evidence>
<evidence type="ECO:0000256" key="5">
    <source>
        <dbReference type="ARBA" id="ARBA00022777"/>
    </source>
</evidence>
<dbReference type="PROSITE" id="PS50109">
    <property type="entry name" value="HIS_KIN"/>
    <property type="match status" value="1"/>
</dbReference>
<dbReference type="Gene3D" id="3.30.565.10">
    <property type="entry name" value="Histidine kinase-like ATPase, C-terminal domain"/>
    <property type="match status" value="1"/>
</dbReference>
<keyword evidence="9" id="KW-0812">Transmembrane</keyword>
<accession>A0A6J7EUI8</accession>
<dbReference type="PANTHER" id="PTHR43711:SF26">
    <property type="entry name" value="SENSOR HISTIDINE KINASE RCSC"/>
    <property type="match status" value="1"/>
</dbReference>
<dbReference type="InterPro" id="IPR036890">
    <property type="entry name" value="HATPase_C_sf"/>
</dbReference>
<dbReference type="SMART" id="SM00387">
    <property type="entry name" value="HATPase_c"/>
    <property type="match status" value="1"/>
</dbReference>
<dbReference type="InterPro" id="IPR003661">
    <property type="entry name" value="HisK_dim/P_dom"/>
</dbReference>
<evidence type="ECO:0000313" key="11">
    <source>
        <dbReference type="EMBL" id="CAB4885981.1"/>
    </source>
</evidence>
<dbReference type="SUPFAM" id="SSF47384">
    <property type="entry name" value="Homodimeric domain of signal transducing histidine kinase"/>
    <property type="match status" value="1"/>
</dbReference>
<dbReference type="PRINTS" id="PR00344">
    <property type="entry name" value="BCTRLSENSOR"/>
</dbReference>
<evidence type="ECO:0000256" key="6">
    <source>
        <dbReference type="ARBA" id="ARBA00023012"/>
    </source>
</evidence>
<dbReference type="SUPFAM" id="SSF55874">
    <property type="entry name" value="ATPase domain of HSP90 chaperone/DNA topoisomerase II/histidine kinase"/>
    <property type="match status" value="1"/>
</dbReference>
<dbReference type="SMART" id="SM00388">
    <property type="entry name" value="HisKA"/>
    <property type="match status" value="1"/>
</dbReference>
<dbReference type="EMBL" id="CAFBLZ010000053">
    <property type="protein sequence ID" value="CAB4885981.1"/>
    <property type="molecule type" value="Genomic_DNA"/>
</dbReference>
<dbReference type="EC" id="2.7.13.3" evidence="2"/>
<dbReference type="Pfam" id="PF02518">
    <property type="entry name" value="HATPase_c"/>
    <property type="match status" value="1"/>
</dbReference>
<comment type="catalytic activity">
    <reaction evidence="1">
        <text>ATP + protein L-histidine = ADP + protein N-phospho-L-histidine.</text>
        <dbReference type="EC" id="2.7.13.3"/>
    </reaction>
</comment>
<dbReference type="GO" id="GO:0000155">
    <property type="term" value="F:phosphorelay sensor kinase activity"/>
    <property type="evidence" value="ECO:0007669"/>
    <property type="project" value="InterPro"/>
</dbReference>
<dbReference type="InterPro" id="IPR050736">
    <property type="entry name" value="Sensor_HK_Regulatory"/>
</dbReference>
<name>A0A6J7EUI8_9ZZZZ</name>
<evidence type="ECO:0000256" key="4">
    <source>
        <dbReference type="ARBA" id="ARBA00022679"/>
    </source>
</evidence>
<dbReference type="FunFam" id="1.10.287.130:FF:000001">
    <property type="entry name" value="Two-component sensor histidine kinase"/>
    <property type="match status" value="1"/>
</dbReference>
<evidence type="ECO:0000256" key="9">
    <source>
        <dbReference type="SAM" id="Phobius"/>
    </source>
</evidence>
<dbReference type="Pfam" id="PF00512">
    <property type="entry name" value="HisKA"/>
    <property type="match status" value="1"/>
</dbReference>
<feature type="domain" description="Histidine kinase" evidence="10">
    <location>
        <begin position="262"/>
        <end position="479"/>
    </location>
</feature>
<protein>
    <recommendedName>
        <fullName evidence="2">histidine kinase</fullName>
        <ecNumber evidence="2">2.7.13.3</ecNumber>
    </recommendedName>
</protein>
<evidence type="ECO:0000259" key="10">
    <source>
        <dbReference type="PROSITE" id="PS50109"/>
    </source>
</evidence>
<keyword evidence="8" id="KW-0175">Coiled coil</keyword>
<feature type="coiled-coil region" evidence="8">
    <location>
        <begin position="225"/>
        <end position="252"/>
    </location>
</feature>
<dbReference type="InterPro" id="IPR004358">
    <property type="entry name" value="Sig_transdc_His_kin-like_C"/>
</dbReference>
<feature type="transmembrane region" description="Helical" evidence="9">
    <location>
        <begin position="22"/>
        <end position="43"/>
    </location>
</feature>
<evidence type="ECO:0000256" key="3">
    <source>
        <dbReference type="ARBA" id="ARBA00022553"/>
    </source>
</evidence>
<dbReference type="CDD" id="cd00082">
    <property type="entry name" value="HisKA"/>
    <property type="match status" value="1"/>
</dbReference>
<organism evidence="11">
    <name type="scientific">freshwater metagenome</name>
    <dbReference type="NCBI Taxonomy" id="449393"/>
    <lineage>
        <taxon>unclassified sequences</taxon>
        <taxon>metagenomes</taxon>
        <taxon>ecological metagenomes</taxon>
    </lineage>
</organism>
<evidence type="ECO:0000256" key="8">
    <source>
        <dbReference type="SAM" id="Coils"/>
    </source>
</evidence>